<dbReference type="RefSeq" id="WP_234239124.1">
    <property type="nucleotide sequence ID" value="NZ_JABFTS010000002.1"/>
</dbReference>
<protein>
    <submittedName>
        <fullName evidence="1">Uncharacterized protein</fullName>
    </submittedName>
</protein>
<proteinExistence type="predicted"/>
<gene>
    <name evidence="1" type="ORF">HOP61_08220</name>
</gene>
<reference evidence="1" key="2">
    <citation type="journal article" date="2021" name="Front. Microbiol.">
        <title>Aerobic Denitrification and Heterotrophic Sulfur Oxidation in the Genus Halomonas Revealed by Six Novel Species Characterizations and Genome-Based Analysis.</title>
        <authorList>
            <person name="Wang L."/>
            <person name="Shao Z."/>
        </authorList>
    </citation>
    <scope>NUCLEOTIDE SEQUENCE</scope>
    <source>
        <strain evidence="1">MCCC 1A05776</strain>
    </source>
</reference>
<comment type="caution">
    <text evidence="1">The sequence shown here is derived from an EMBL/GenBank/DDBJ whole genome shotgun (WGS) entry which is preliminary data.</text>
</comment>
<dbReference type="Proteomes" id="UP001320178">
    <property type="component" value="Unassembled WGS sequence"/>
</dbReference>
<name>A0AAW4YTB4_9GAMM</name>
<organism evidence="1 2">
    <name type="scientific">Billgrantia desiderata</name>
    <dbReference type="NCBI Taxonomy" id="52021"/>
    <lineage>
        <taxon>Bacteria</taxon>
        <taxon>Pseudomonadati</taxon>
        <taxon>Pseudomonadota</taxon>
        <taxon>Gammaproteobacteria</taxon>
        <taxon>Oceanospirillales</taxon>
        <taxon>Halomonadaceae</taxon>
        <taxon>Billgrantia</taxon>
    </lineage>
</organism>
<dbReference type="EMBL" id="JABFTS010000002">
    <property type="protein sequence ID" value="MCE8051272.1"/>
    <property type="molecule type" value="Genomic_DNA"/>
</dbReference>
<reference evidence="1" key="1">
    <citation type="submission" date="2020-05" db="EMBL/GenBank/DDBJ databases">
        <authorList>
            <person name="Wang L."/>
            <person name="Shao Z."/>
        </authorList>
    </citation>
    <scope>NUCLEOTIDE SEQUENCE</scope>
    <source>
        <strain evidence="1">MCCC 1A05776</strain>
    </source>
</reference>
<evidence type="ECO:0000313" key="1">
    <source>
        <dbReference type="EMBL" id="MCE8051272.1"/>
    </source>
</evidence>
<dbReference type="AlphaFoldDB" id="A0AAW4YTB4"/>
<sequence>MNNDLAIRSLLVDKRTGKYIKAVNENGFDDYVQLFTKRNGNSEIVIFDFSKAVSLFHKELDAKLDARDYRELIVKRGTVFNTWVRLKSLTNEIMLCQTALQVSRDAEEVLNWIYTRIPELEKNYRSATDSKSPGMWVNEKNSALLKISNEVEAFLEILTCHIHATVKVDASYFKTEFILGQHCLNIRKFVLDALCSELNYWRGDFRNDSMIFQCCMEDLGINPEALLFQIESTQSVEEVKASVLSAAKIEDINDGYNVRRGYTVSWAKSSKDNIDRVKILSKLLQKIDSIIRLLECLKNNTVKFNDSPAEQEEFERSLESLVLEDKT</sequence>
<accession>A0AAW4YTB4</accession>
<evidence type="ECO:0000313" key="2">
    <source>
        <dbReference type="Proteomes" id="UP001320178"/>
    </source>
</evidence>